<keyword evidence="2 6" id="KW-0808">Transferase</keyword>
<reference evidence="9 10" key="1">
    <citation type="journal article" date="2016" name="Nat. Commun.">
        <title>Thousands of microbial genomes shed light on interconnected biogeochemical processes in an aquifer system.</title>
        <authorList>
            <person name="Anantharaman K."/>
            <person name="Brown C.T."/>
            <person name="Hug L.A."/>
            <person name="Sharon I."/>
            <person name="Castelle C.J."/>
            <person name="Probst A.J."/>
            <person name="Thomas B.C."/>
            <person name="Singh A."/>
            <person name="Wilkins M.J."/>
            <person name="Karaoz U."/>
            <person name="Brodie E.L."/>
            <person name="Williams K.H."/>
            <person name="Hubbard S.S."/>
            <person name="Banfield J.F."/>
        </authorList>
    </citation>
    <scope>NUCLEOTIDE SEQUENCE [LARGE SCALE GENOMIC DNA]</scope>
</reference>
<dbReference type="InterPro" id="IPR020616">
    <property type="entry name" value="Thiolase_N"/>
</dbReference>
<dbReference type="PANTHER" id="PTHR18919:SF156">
    <property type="entry name" value="ACETYL-COA ACETYLTRANSFERASE, MITOCHONDRIAL"/>
    <property type="match status" value="1"/>
</dbReference>
<comment type="similarity">
    <text evidence="1 6">Belongs to the thiolase-like superfamily. Thiolase family.</text>
</comment>
<dbReference type="InterPro" id="IPR016039">
    <property type="entry name" value="Thiolase-like"/>
</dbReference>
<evidence type="ECO:0000256" key="6">
    <source>
        <dbReference type="RuleBase" id="RU003557"/>
    </source>
</evidence>
<dbReference type="GO" id="GO:0006635">
    <property type="term" value="P:fatty acid beta-oxidation"/>
    <property type="evidence" value="ECO:0007669"/>
    <property type="project" value="TreeGrafter"/>
</dbReference>
<dbReference type="Pfam" id="PF00108">
    <property type="entry name" value="Thiolase_N"/>
    <property type="match status" value="1"/>
</dbReference>
<evidence type="ECO:0000256" key="3">
    <source>
        <dbReference type="ARBA" id="ARBA00022723"/>
    </source>
</evidence>
<feature type="domain" description="Thiolase N-terminal" evidence="7">
    <location>
        <begin position="81"/>
        <end position="192"/>
    </location>
</feature>
<dbReference type="Pfam" id="PF02803">
    <property type="entry name" value="Thiolase_C"/>
    <property type="match status" value="1"/>
</dbReference>
<dbReference type="Gene3D" id="3.40.47.10">
    <property type="match status" value="1"/>
</dbReference>
<dbReference type="GO" id="GO:0046872">
    <property type="term" value="F:metal ion binding"/>
    <property type="evidence" value="ECO:0007669"/>
    <property type="project" value="UniProtKB-KW"/>
</dbReference>
<evidence type="ECO:0000313" key="9">
    <source>
        <dbReference type="EMBL" id="OGF63471.1"/>
    </source>
</evidence>
<keyword evidence="3" id="KW-0479">Metal-binding</keyword>
<evidence type="ECO:0000313" key="10">
    <source>
        <dbReference type="Proteomes" id="UP000179251"/>
    </source>
</evidence>
<gene>
    <name evidence="9" type="ORF">A2834_01325</name>
</gene>
<organism evidence="9 10">
    <name type="scientific">Candidatus Giovannonibacteria bacterium RIFCSPHIGHO2_01_FULL_45_23</name>
    <dbReference type="NCBI Taxonomy" id="1798325"/>
    <lineage>
        <taxon>Bacteria</taxon>
        <taxon>Candidatus Giovannoniibacteriota</taxon>
    </lineage>
</organism>
<feature type="domain" description="Thiolase C-terminal" evidence="8">
    <location>
        <begin position="327"/>
        <end position="451"/>
    </location>
</feature>
<name>A0A1F5VKJ5_9BACT</name>
<evidence type="ECO:0000256" key="5">
    <source>
        <dbReference type="ARBA" id="ARBA00023315"/>
    </source>
</evidence>
<sequence>MREVYVAKVARLPFAAVEQVGKRNFKSYLLKKLLKSGKLTKEELPKKAAEIVGRANKFLEELPRLEEETGLSISAEYPPNEGHFSKIPAADLALIMVDALFKDFGQDSAKVRELVDVFFLGTVIAHKTERLAAHAFAKVIALRGGIKHAHSLTEDKACSSALKAIGLAYDAVANHGAEFAVAGGVDKMDGVPDSFVRLGLTDPFSGKLMAGLADQVALEKKLTRGELDDYAYGSYERAAIWQGRHRFIAPVRVSDNLIVARDEEVDKYRVNEMFKKILSNMPTYPESEKEGAALCSLVGAGNSAKYASGGGLFLLADKKGLKKLKLDPLAKILAYAEASGPEPKNFIVEPEEAIEKTFAMSGVPKMSWEKIGHFEINEAFAVGNILLMKKRNIPRDRMNRRGGAIAHGHAIGGTLGATGAKAVDIALADKDRYYELAACNAVDEATAMLLENPYA</sequence>
<dbReference type="InterPro" id="IPR002155">
    <property type="entry name" value="Thiolase"/>
</dbReference>
<evidence type="ECO:0000256" key="4">
    <source>
        <dbReference type="ARBA" id="ARBA00022958"/>
    </source>
</evidence>
<evidence type="ECO:0000259" key="8">
    <source>
        <dbReference type="Pfam" id="PF02803"/>
    </source>
</evidence>
<dbReference type="Proteomes" id="UP000179251">
    <property type="component" value="Unassembled WGS sequence"/>
</dbReference>
<evidence type="ECO:0000256" key="2">
    <source>
        <dbReference type="ARBA" id="ARBA00022679"/>
    </source>
</evidence>
<proteinExistence type="inferred from homology"/>
<evidence type="ECO:0000256" key="1">
    <source>
        <dbReference type="ARBA" id="ARBA00010982"/>
    </source>
</evidence>
<keyword evidence="5 6" id="KW-0012">Acyltransferase</keyword>
<keyword evidence="4" id="KW-0630">Potassium</keyword>
<comment type="caution">
    <text evidence="9">The sequence shown here is derived from an EMBL/GenBank/DDBJ whole genome shotgun (WGS) entry which is preliminary data.</text>
</comment>
<evidence type="ECO:0000259" key="7">
    <source>
        <dbReference type="Pfam" id="PF00108"/>
    </source>
</evidence>
<dbReference type="PANTHER" id="PTHR18919">
    <property type="entry name" value="ACETYL-COA C-ACYLTRANSFERASE"/>
    <property type="match status" value="1"/>
</dbReference>
<dbReference type="AlphaFoldDB" id="A0A1F5VKJ5"/>
<protein>
    <submittedName>
        <fullName evidence="9">Uncharacterized protein</fullName>
    </submittedName>
</protein>
<dbReference type="EMBL" id="MFHD01000002">
    <property type="protein sequence ID" value="OGF63471.1"/>
    <property type="molecule type" value="Genomic_DNA"/>
</dbReference>
<dbReference type="PIRSF" id="PIRSF000429">
    <property type="entry name" value="Ac-CoA_Ac_transf"/>
    <property type="match status" value="1"/>
</dbReference>
<dbReference type="GO" id="GO:0003985">
    <property type="term" value="F:acetyl-CoA C-acetyltransferase activity"/>
    <property type="evidence" value="ECO:0007669"/>
    <property type="project" value="TreeGrafter"/>
</dbReference>
<dbReference type="InterPro" id="IPR020617">
    <property type="entry name" value="Thiolase_C"/>
</dbReference>
<accession>A0A1F5VKJ5</accession>
<dbReference type="SUPFAM" id="SSF53901">
    <property type="entry name" value="Thiolase-like"/>
    <property type="match status" value="1"/>
</dbReference>
<dbReference type="STRING" id="1798325.A2834_01325"/>